<dbReference type="OrthoDB" id="4851849at2759"/>
<dbReference type="Pfam" id="PF14441">
    <property type="entry name" value="OTT_1508_deam"/>
    <property type="match status" value="1"/>
</dbReference>
<feature type="compositionally biased region" description="Polar residues" evidence="1">
    <location>
        <begin position="465"/>
        <end position="476"/>
    </location>
</feature>
<feature type="region of interest" description="Disordered" evidence="1">
    <location>
        <begin position="450"/>
        <end position="480"/>
    </location>
</feature>
<organism evidence="2 3">
    <name type="scientific">Aspergillus sydowii CBS 593.65</name>
    <dbReference type="NCBI Taxonomy" id="1036612"/>
    <lineage>
        <taxon>Eukaryota</taxon>
        <taxon>Fungi</taxon>
        <taxon>Dikarya</taxon>
        <taxon>Ascomycota</taxon>
        <taxon>Pezizomycotina</taxon>
        <taxon>Eurotiomycetes</taxon>
        <taxon>Eurotiomycetidae</taxon>
        <taxon>Eurotiales</taxon>
        <taxon>Aspergillaceae</taxon>
        <taxon>Aspergillus</taxon>
        <taxon>Aspergillus subgen. Nidulantes</taxon>
    </lineage>
</organism>
<evidence type="ECO:0000256" key="1">
    <source>
        <dbReference type="SAM" id="MobiDB-lite"/>
    </source>
</evidence>
<gene>
    <name evidence="2" type="ORF">ASPSYDRAFT_145796</name>
</gene>
<dbReference type="Proteomes" id="UP000184356">
    <property type="component" value="Unassembled WGS sequence"/>
</dbReference>
<dbReference type="InterPro" id="IPR027796">
    <property type="entry name" value="OTT_1508_deam-like"/>
</dbReference>
<name>A0A1L9TQM8_9EURO</name>
<feature type="compositionally biased region" description="Low complexity" evidence="1">
    <location>
        <begin position="453"/>
        <end position="464"/>
    </location>
</feature>
<dbReference type="AlphaFoldDB" id="A0A1L9TQM8"/>
<reference evidence="3" key="1">
    <citation type="journal article" date="2017" name="Genome Biol.">
        <title>Comparative genomics reveals high biological diversity and specific adaptations in the industrially and medically important fungal genus Aspergillus.</title>
        <authorList>
            <person name="de Vries R.P."/>
            <person name="Riley R."/>
            <person name="Wiebenga A."/>
            <person name="Aguilar-Osorio G."/>
            <person name="Amillis S."/>
            <person name="Uchima C.A."/>
            <person name="Anderluh G."/>
            <person name="Asadollahi M."/>
            <person name="Askin M."/>
            <person name="Barry K."/>
            <person name="Battaglia E."/>
            <person name="Bayram O."/>
            <person name="Benocci T."/>
            <person name="Braus-Stromeyer S.A."/>
            <person name="Caldana C."/>
            <person name="Canovas D."/>
            <person name="Cerqueira G.C."/>
            <person name="Chen F."/>
            <person name="Chen W."/>
            <person name="Choi C."/>
            <person name="Clum A."/>
            <person name="Dos Santos R.A."/>
            <person name="Damasio A.R."/>
            <person name="Diallinas G."/>
            <person name="Emri T."/>
            <person name="Fekete E."/>
            <person name="Flipphi M."/>
            <person name="Freyberg S."/>
            <person name="Gallo A."/>
            <person name="Gournas C."/>
            <person name="Habgood R."/>
            <person name="Hainaut M."/>
            <person name="Harispe M.L."/>
            <person name="Henrissat B."/>
            <person name="Hilden K.S."/>
            <person name="Hope R."/>
            <person name="Hossain A."/>
            <person name="Karabika E."/>
            <person name="Karaffa L."/>
            <person name="Karanyi Z."/>
            <person name="Krasevec N."/>
            <person name="Kuo A."/>
            <person name="Kusch H."/>
            <person name="LaButti K."/>
            <person name="Lagendijk E.L."/>
            <person name="Lapidus A."/>
            <person name="Levasseur A."/>
            <person name="Lindquist E."/>
            <person name="Lipzen A."/>
            <person name="Logrieco A.F."/>
            <person name="MacCabe A."/>
            <person name="Maekelae M.R."/>
            <person name="Malavazi I."/>
            <person name="Melin P."/>
            <person name="Meyer V."/>
            <person name="Mielnichuk N."/>
            <person name="Miskei M."/>
            <person name="Molnar A.P."/>
            <person name="Mule G."/>
            <person name="Ngan C.Y."/>
            <person name="Orejas M."/>
            <person name="Orosz E."/>
            <person name="Ouedraogo J.P."/>
            <person name="Overkamp K.M."/>
            <person name="Park H.-S."/>
            <person name="Perrone G."/>
            <person name="Piumi F."/>
            <person name="Punt P.J."/>
            <person name="Ram A.F."/>
            <person name="Ramon A."/>
            <person name="Rauscher S."/>
            <person name="Record E."/>
            <person name="Riano-Pachon D.M."/>
            <person name="Robert V."/>
            <person name="Roehrig J."/>
            <person name="Ruller R."/>
            <person name="Salamov A."/>
            <person name="Salih N.S."/>
            <person name="Samson R.A."/>
            <person name="Sandor E."/>
            <person name="Sanguinetti M."/>
            <person name="Schuetze T."/>
            <person name="Sepcic K."/>
            <person name="Shelest E."/>
            <person name="Sherlock G."/>
            <person name="Sophianopoulou V."/>
            <person name="Squina F.M."/>
            <person name="Sun H."/>
            <person name="Susca A."/>
            <person name="Todd R.B."/>
            <person name="Tsang A."/>
            <person name="Unkles S.E."/>
            <person name="van de Wiele N."/>
            <person name="van Rossen-Uffink D."/>
            <person name="Oliveira J.V."/>
            <person name="Vesth T.C."/>
            <person name="Visser J."/>
            <person name="Yu J.-H."/>
            <person name="Zhou M."/>
            <person name="Andersen M.R."/>
            <person name="Archer D.B."/>
            <person name="Baker S.E."/>
            <person name="Benoit I."/>
            <person name="Brakhage A.A."/>
            <person name="Braus G.H."/>
            <person name="Fischer R."/>
            <person name="Frisvad J.C."/>
            <person name="Goldman G.H."/>
            <person name="Houbraken J."/>
            <person name="Oakley B."/>
            <person name="Pocsi I."/>
            <person name="Scazzocchio C."/>
            <person name="Seiboth B."/>
            <person name="vanKuyk P.A."/>
            <person name="Wortman J."/>
            <person name="Dyer P.S."/>
            <person name="Grigoriev I.V."/>
        </authorList>
    </citation>
    <scope>NUCLEOTIDE SEQUENCE [LARGE SCALE GENOMIC DNA]</scope>
    <source>
        <strain evidence="3">CBS 593.65</strain>
    </source>
</reference>
<dbReference type="RefSeq" id="XP_040705540.1">
    <property type="nucleotide sequence ID" value="XM_040841561.1"/>
</dbReference>
<dbReference type="VEuPathDB" id="FungiDB:ASPSYDRAFT_145796"/>
<sequence length="642" mass="71655">MPSGPNPLIISAERIALSSLICSVPAPPTRNDTACLSSLNRKYALPLHKERQLARTLAFLSHSKDDVDHIPALCLEEDQDTGGLNVIFAVNRFSHQDGGPAITRIKTGFDRLFSTLASMSAIPRGQGYRRVLVDVIAMCSGRILSRLRLARSNRKRDRRPFRDSLREAVLAAKRIGQQKLRESNMWEVLNQFTARAREAEKLIDSWSRHQVETRLIDLVEGIYQVHRIPQLSALIRAIPNRDLNPTAKESILNIVSKVSRYRECARFLYRTAKKCALARKMRAVPVDLPREAYDTASLNGYAPSLSSRIEEASSKKQQKRLMNAICSVSKLTEQEAIAQYPQQVAKTLTEGKIHAEVQLIAYCELQKPKLYPRLVCSSKDACFLCNMFLLEYRKILTPRSHGRLYPGWRLPCLPQLAELELTFCDTLDSHLKETLCRLLSKKQTPVHPYPNESTLFTLPSSSTTRAPVSSNASQAVTPRAQEEHLPLSLDRGNICISSDPSAASATEATGLGNANGLPDAVVSLPRHRGLRHYSLIRNSTTQGRLSVGETSAVYTTGSINIHFEHSTGTKNMDHWLKLMDIERVAEAQTADSPSAVLDAFRLEQAVTICGRNVLYLTAKDSVLEIGWRAVANDSAFQRVRDD</sequence>
<protein>
    <submittedName>
        <fullName evidence="2">Uncharacterized protein</fullName>
    </submittedName>
</protein>
<dbReference type="GeneID" id="63757634"/>
<accession>A0A1L9TQM8</accession>
<evidence type="ECO:0000313" key="2">
    <source>
        <dbReference type="EMBL" id="OJJ61734.1"/>
    </source>
</evidence>
<proteinExistence type="predicted"/>
<keyword evidence="3" id="KW-1185">Reference proteome</keyword>
<evidence type="ECO:0000313" key="3">
    <source>
        <dbReference type="Proteomes" id="UP000184356"/>
    </source>
</evidence>
<dbReference type="EMBL" id="KV878583">
    <property type="protein sequence ID" value="OJJ61734.1"/>
    <property type="molecule type" value="Genomic_DNA"/>
</dbReference>